<dbReference type="InterPro" id="IPR001789">
    <property type="entry name" value="Sig_transdc_resp-reg_receiver"/>
</dbReference>
<evidence type="ECO:0000259" key="4">
    <source>
        <dbReference type="PROSITE" id="PS50930"/>
    </source>
</evidence>
<evidence type="ECO:0000313" key="6">
    <source>
        <dbReference type="Proteomes" id="UP001465153"/>
    </source>
</evidence>
<protein>
    <submittedName>
        <fullName evidence="5">LytTR family DNA-binding domain-containing protein</fullName>
    </submittedName>
</protein>
<evidence type="ECO:0000256" key="2">
    <source>
        <dbReference type="PROSITE-ProRule" id="PRU00169"/>
    </source>
</evidence>
<feature type="domain" description="Response regulatory" evidence="3">
    <location>
        <begin position="2"/>
        <end position="116"/>
    </location>
</feature>
<dbReference type="PANTHER" id="PTHR37299:SF1">
    <property type="entry name" value="STAGE 0 SPORULATION PROTEIN A HOMOLOG"/>
    <property type="match status" value="1"/>
</dbReference>
<keyword evidence="2" id="KW-0597">Phosphoprotein</keyword>
<evidence type="ECO:0000259" key="3">
    <source>
        <dbReference type="PROSITE" id="PS50110"/>
    </source>
</evidence>
<dbReference type="SUPFAM" id="SSF52172">
    <property type="entry name" value="CheY-like"/>
    <property type="match status" value="1"/>
</dbReference>
<sequence>MDILIVDDEPLARARLVKLLADIPDCQIVGQASTGDEALEQIHRVDPDLVLLDIRMPGPSGMEVAQKISTIEDPPAIIFCSAYDQYALEAFDVKAVGYLLKPIRSQQLQEAIENAKKLNRLQKTTDNHQPPEPGRAHITAKTHRGVELIEIETIRFFSADQKYVTVIHTGGQTLIDQTLKDLEANFSDSFIRVHRNALVAKKYIVALEKGPEKGYQLCLQDCEIKPVVSRRHLTSVKELMQRL</sequence>
<dbReference type="InterPro" id="IPR046947">
    <property type="entry name" value="LytR-like"/>
</dbReference>
<dbReference type="PANTHER" id="PTHR37299">
    <property type="entry name" value="TRANSCRIPTIONAL REGULATOR-RELATED"/>
    <property type="match status" value="1"/>
</dbReference>
<dbReference type="RefSeq" id="WP_233087824.1">
    <property type="nucleotide sequence ID" value="NZ_BAABWN010000002.1"/>
</dbReference>
<dbReference type="InterPro" id="IPR007492">
    <property type="entry name" value="LytTR_DNA-bd_dom"/>
</dbReference>
<evidence type="ECO:0000256" key="1">
    <source>
        <dbReference type="ARBA" id="ARBA00023012"/>
    </source>
</evidence>
<keyword evidence="6" id="KW-1185">Reference proteome</keyword>
<keyword evidence="1" id="KW-0902">Two-component regulatory system</keyword>
<dbReference type="Pfam" id="PF04397">
    <property type="entry name" value="LytTR"/>
    <property type="match status" value="1"/>
</dbReference>
<reference evidence="5 6" key="1">
    <citation type="submission" date="2024-04" db="EMBL/GenBank/DDBJ databases">
        <title>Draft genome sequence of Sessilibacter corallicola NBRC 116591.</title>
        <authorList>
            <person name="Miyakawa T."/>
            <person name="Kusuya Y."/>
            <person name="Miura T."/>
        </authorList>
    </citation>
    <scope>NUCLEOTIDE SEQUENCE [LARGE SCALE GENOMIC DNA]</scope>
    <source>
        <strain evidence="5 6">KU-00831-HH</strain>
    </source>
</reference>
<dbReference type="GO" id="GO:0003677">
    <property type="term" value="F:DNA binding"/>
    <property type="evidence" value="ECO:0007669"/>
    <property type="project" value="UniProtKB-KW"/>
</dbReference>
<dbReference type="Gene3D" id="3.40.50.2300">
    <property type="match status" value="1"/>
</dbReference>
<accession>A0ABQ0A5R8</accession>
<dbReference type="EMBL" id="BAABWN010000002">
    <property type="protein sequence ID" value="GAA6166984.1"/>
    <property type="molecule type" value="Genomic_DNA"/>
</dbReference>
<comment type="caution">
    <text evidence="5">The sequence shown here is derived from an EMBL/GenBank/DDBJ whole genome shotgun (WGS) entry which is preliminary data.</text>
</comment>
<dbReference type="PROSITE" id="PS50930">
    <property type="entry name" value="HTH_LYTTR"/>
    <property type="match status" value="1"/>
</dbReference>
<dbReference type="SMART" id="SM00448">
    <property type="entry name" value="REC"/>
    <property type="match status" value="1"/>
</dbReference>
<dbReference type="Pfam" id="PF00072">
    <property type="entry name" value="Response_reg"/>
    <property type="match status" value="1"/>
</dbReference>
<dbReference type="PROSITE" id="PS50110">
    <property type="entry name" value="RESPONSE_REGULATORY"/>
    <property type="match status" value="1"/>
</dbReference>
<proteinExistence type="predicted"/>
<keyword evidence="5" id="KW-0238">DNA-binding</keyword>
<organism evidence="5 6">
    <name type="scientific">Sessilibacter corallicola</name>
    <dbReference type="NCBI Taxonomy" id="2904075"/>
    <lineage>
        <taxon>Bacteria</taxon>
        <taxon>Pseudomonadati</taxon>
        <taxon>Pseudomonadota</taxon>
        <taxon>Gammaproteobacteria</taxon>
        <taxon>Cellvibrionales</taxon>
        <taxon>Cellvibrionaceae</taxon>
        <taxon>Sessilibacter</taxon>
    </lineage>
</organism>
<evidence type="ECO:0000313" key="5">
    <source>
        <dbReference type="EMBL" id="GAA6166984.1"/>
    </source>
</evidence>
<gene>
    <name evidence="5" type="ORF">NBRC116591_07940</name>
</gene>
<name>A0ABQ0A5R8_9GAMM</name>
<feature type="domain" description="HTH LytTR-type" evidence="4">
    <location>
        <begin position="138"/>
        <end position="242"/>
    </location>
</feature>
<dbReference type="SMART" id="SM00850">
    <property type="entry name" value="LytTR"/>
    <property type="match status" value="1"/>
</dbReference>
<dbReference type="Gene3D" id="2.40.50.1020">
    <property type="entry name" value="LytTr DNA-binding domain"/>
    <property type="match status" value="1"/>
</dbReference>
<feature type="modified residue" description="4-aspartylphosphate" evidence="2">
    <location>
        <position position="53"/>
    </location>
</feature>
<dbReference type="Proteomes" id="UP001465153">
    <property type="component" value="Unassembled WGS sequence"/>
</dbReference>
<dbReference type="InterPro" id="IPR011006">
    <property type="entry name" value="CheY-like_superfamily"/>
</dbReference>